<dbReference type="PANTHER" id="PTHR42832:SF3">
    <property type="entry name" value="L-GLUTAMINE--4-(METHYLSULFANYL)-2-OXOBUTANOATE AMINOTRANSFERASE"/>
    <property type="match status" value="1"/>
</dbReference>
<dbReference type="Gene3D" id="3.40.640.10">
    <property type="entry name" value="Type I PLP-dependent aspartate aminotransferase-like (Major domain)"/>
    <property type="match status" value="1"/>
</dbReference>
<dbReference type="Proteomes" id="UP000503399">
    <property type="component" value="Chromosome"/>
</dbReference>
<proteinExistence type="inferred from homology"/>
<feature type="domain" description="Aminotransferase class I/classII large" evidence="5">
    <location>
        <begin position="30"/>
        <end position="380"/>
    </location>
</feature>
<name>A0A6F8ZJ51_9FIRM</name>
<dbReference type="InterPro" id="IPR004839">
    <property type="entry name" value="Aminotransferase_I/II_large"/>
</dbReference>
<dbReference type="InterPro" id="IPR015422">
    <property type="entry name" value="PyrdxlP-dep_Trfase_small"/>
</dbReference>
<dbReference type="EC" id="2.6.1.-" evidence="4"/>
<comment type="cofactor">
    <cofactor evidence="1 4">
        <name>pyridoxal 5'-phosphate</name>
        <dbReference type="ChEBI" id="CHEBI:597326"/>
    </cofactor>
</comment>
<dbReference type="GO" id="GO:0030170">
    <property type="term" value="F:pyridoxal phosphate binding"/>
    <property type="evidence" value="ECO:0007669"/>
    <property type="project" value="InterPro"/>
</dbReference>
<evidence type="ECO:0000256" key="2">
    <source>
        <dbReference type="ARBA" id="ARBA00022576"/>
    </source>
</evidence>
<dbReference type="InterPro" id="IPR015421">
    <property type="entry name" value="PyrdxlP-dep_Trfase_major"/>
</dbReference>
<keyword evidence="3 4" id="KW-0808">Transferase</keyword>
<sequence length="387" mass="42370">MRAAHRLDTLPPYLFKELDRLASDLRRQGKDVINLGIGDPDRPTPEPVVEALVAAAHNPANHRYPDYAGHPDFRQAVAAYYARRFGVELDPATEVLGLIGSKEGIAHLIWAWADPGDVVLVPDPAYPVYRTQALLAGAEPYDLPLRPETGFLPDLAAIPPAVLSRARMLWLNYPNNPTGAVATRAFYEEAVAFARRHDLLLCSDAAYVETGFDGYRAPSVLEVPGAKEVAVEFYSLSKPFNMTGWRIAAAVGNRTAIDALGTLKSHLDSGPFTAVQRAAIQALSEPEGPVSAMNDLYRRRRDMAVSLLREMGLPVTPPLSTFYLWVPNPRGWSSAETARFFLERSAVVVTPGNAYGAHGEGWFRISLTISDERLRQGLERMAAALGA</sequence>
<reference evidence="6 7" key="1">
    <citation type="submission" date="2020-02" db="EMBL/GenBank/DDBJ databases">
        <authorList>
            <person name="Hogendoorn C."/>
        </authorList>
    </citation>
    <scope>NUCLEOTIDE SEQUENCE [LARGE SCALE GENOMIC DNA]</scope>
    <source>
        <strain evidence="6">R501</strain>
    </source>
</reference>
<dbReference type="AlphaFoldDB" id="A0A6F8ZJ51"/>
<keyword evidence="7" id="KW-1185">Reference proteome</keyword>
<dbReference type="SUPFAM" id="SSF53383">
    <property type="entry name" value="PLP-dependent transferases"/>
    <property type="match status" value="1"/>
</dbReference>
<dbReference type="KEGG" id="hfv:R50_2527"/>
<dbReference type="PANTHER" id="PTHR42832">
    <property type="entry name" value="AMINO ACID AMINOTRANSFERASE"/>
    <property type="match status" value="1"/>
</dbReference>
<dbReference type="CDD" id="cd00609">
    <property type="entry name" value="AAT_like"/>
    <property type="match status" value="1"/>
</dbReference>
<organism evidence="6 7">
    <name type="scientific">Candidatus Hydrogenisulfobacillus filiaventi</name>
    <dbReference type="NCBI Taxonomy" id="2707344"/>
    <lineage>
        <taxon>Bacteria</taxon>
        <taxon>Bacillati</taxon>
        <taxon>Bacillota</taxon>
        <taxon>Clostridia</taxon>
        <taxon>Eubacteriales</taxon>
        <taxon>Clostridiales Family XVII. Incertae Sedis</taxon>
        <taxon>Candidatus Hydrogenisulfobacillus</taxon>
    </lineage>
</organism>
<keyword evidence="2 4" id="KW-0032">Aminotransferase</keyword>
<evidence type="ECO:0000313" key="6">
    <source>
        <dbReference type="EMBL" id="CAB1130019.1"/>
    </source>
</evidence>
<evidence type="ECO:0000256" key="1">
    <source>
        <dbReference type="ARBA" id="ARBA00001933"/>
    </source>
</evidence>
<evidence type="ECO:0000256" key="4">
    <source>
        <dbReference type="RuleBase" id="RU000481"/>
    </source>
</evidence>
<evidence type="ECO:0000259" key="5">
    <source>
        <dbReference type="Pfam" id="PF00155"/>
    </source>
</evidence>
<protein>
    <recommendedName>
        <fullName evidence="4">Aminotransferase</fullName>
        <ecNumber evidence="4">2.6.1.-</ecNumber>
    </recommendedName>
</protein>
<dbReference type="InterPro" id="IPR004838">
    <property type="entry name" value="NHTrfase_class1_PyrdxlP-BS"/>
</dbReference>
<dbReference type="InterPro" id="IPR015424">
    <property type="entry name" value="PyrdxlP-dep_Trfase"/>
</dbReference>
<accession>A0A6F8ZJ51</accession>
<evidence type="ECO:0000256" key="3">
    <source>
        <dbReference type="ARBA" id="ARBA00022679"/>
    </source>
</evidence>
<dbReference type="Gene3D" id="3.90.1150.10">
    <property type="entry name" value="Aspartate Aminotransferase, domain 1"/>
    <property type="match status" value="1"/>
</dbReference>
<dbReference type="NCBIfam" id="NF006756">
    <property type="entry name" value="PRK09276.1"/>
    <property type="match status" value="1"/>
</dbReference>
<evidence type="ECO:0000313" key="7">
    <source>
        <dbReference type="Proteomes" id="UP000503399"/>
    </source>
</evidence>
<gene>
    <name evidence="6" type="primary">dapL</name>
    <name evidence="6" type="ORF">R50_2527</name>
</gene>
<dbReference type="PROSITE" id="PS00105">
    <property type="entry name" value="AA_TRANSFER_CLASS_1"/>
    <property type="match status" value="1"/>
</dbReference>
<dbReference type="EMBL" id="LR778114">
    <property type="protein sequence ID" value="CAB1130019.1"/>
    <property type="molecule type" value="Genomic_DNA"/>
</dbReference>
<comment type="similarity">
    <text evidence="4">Belongs to the class-I pyridoxal-phosphate-dependent aminotransferase family.</text>
</comment>
<dbReference type="GO" id="GO:0008483">
    <property type="term" value="F:transaminase activity"/>
    <property type="evidence" value="ECO:0007669"/>
    <property type="project" value="UniProtKB-KW"/>
</dbReference>
<dbReference type="InterPro" id="IPR050881">
    <property type="entry name" value="LL-DAP_aminotransferase"/>
</dbReference>
<dbReference type="Pfam" id="PF00155">
    <property type="entry name" value="Aminotran_1_2"/>
    <property type="match status" value="1"/>
</dbReference>